<keyword evidence="2" id="KW-1185">Reference proteome</keyword>
<reference evidence="1" key="1">
    <citation type="submission" date="2019-11" db="EMBL/GenBank/DDBJ databases">
        <title>Nori genome reveals adaptations in red seaweeds to the harsh intertidal environment.</title>
        <authorList>
            <person name="Wang D."/>
            <person name="Mao Y."/>
        </authorList>
    </citation>
    <scope>NUCLEOTIDE SEQUENCE</scope>
    <source>
        <tissue evidence="1">Gametophyte</tissue>
    </source>
</reference>
<gene>
    <name evidence="1" type="ORF">I4F81_009741</name>
</gene>
<proteinExistence type="predicted"/>
<sequence>MTDQEAEIIIEGPRASDILQWGAPADKPRTRDRYQFFAYGNKEHPSDGLGKVIVEPESDTIARFEELTAEAAAAGKPVPPKPSFFK</sequence>
<comment type="caution">
    <text evidence="1">The sequence shown here is derived from an EMBL/GenBank/DDBJ whole genome shotgun (WGS) entry which is preliminary data.</text>
</comment>
<name>A0ACC3CBA1_PYRYE</name>
<accession>A0ACC3CBA1</accession>
<protein>
    <submittedName>
        <fullName evidence="1">Uncharacterized protein</fullName>
    </submittedName>
</protein>
<evidence type="ECO:0000313" key="1">
    <source>
        <dbReference type="EMBL" id="KAK1867234.1"/>
    </source>
</evidence>
<evidence type="ECO:0000313" key="2">
    <source>
        <dbReference type="Proteomes" id="UP000798662"/>
    </source>
</evidence>
<organism evidence="1 2">
    <name type="scientific">Pyropia yezoensis</name>
    <name type="common">Susabi-nori</name>
    <name type="synonym">Porphyra yezoensis</name>
    <dbReference type="NCBI Taxonomy" id="2788"/>
    <lineage>
        <taxon>Eukaryota</taxon>
        <taxon>Rhodophyta</taxon>
        <taxon>Bangiophyceae</taxon>
        <taxon>Bangiales</taxon>
        <taxon>Bangiaceae</taxon>
        <taxon>Pyropia</taxon>
    </lineage>
</organism>
<dbReference type="Proteomes" id="UP000798662">
    <property type="component" value="Chromosome 3"/>
</dbReference>
<dbReference type="EMBL" id="CM020620">
    <property type="protein sequence ID" value="KAK1867234.1"/>
    <property type="molecule type" value="Genomic_DNA"/>
</dbReference>